<dbReference type="GO" id="GO:0005739">
    <property type="term" value="C:mitochondrion"/>
    <property type="evidence" value="ECO:0007669"/>
    <property type="project" value="TreeGrafter"/>
</dbReference>
<dbReference type="PANTHER" id="PTHR45717:SF5">
    <property type="entry name" value="PENTACOTRIPEPTIDE-REPEAT REGION OF PRORP DOMAIN-CONTAINING PROTEIN"/>
    <property type="match status" value="1"/>
</dbReference>
<evidence type="ECO:0000256" key="3">
    <source>
        <dbReference type="PROSITE-ProRule" id="PRU00708"/>
    </source>
</evidence>
<feature type="repeat" description="PPR" evidence="3">
    <location>
        <begin position="132"/>
        <end position="166"/>
    </location>
</feature>
<keyword evidence="2" id="KW-0677">Repeat</keyword>
<reference evidence="4" key="1">
    <citation type="submission" date="2018-02" db="EMBL/GenBank/DDBJ databases">
        <title>Rhizophora mucronata_Transcriptome.</title>
        <authorList>
            <person name="Meera S.P."/>
            <person name="Sreeshan A."/>
            <person name="Augustine A."/>
        </authorList>
    </citation>
    <scope>NUCLEOTIDE SEQUENCE</scope>
    <source>
        <tissue evidence="4">Leaf</tissue>
    </source>
</reference>
<feature type="repeat" description="PPR" evidence="3">
    <location>
        <begin position="342"/>
        <end position="376"/>
    </location>
</feature>
<dbReference type="Gene3D" id="1.25.40.10">
    <property type="entry name" value="Tetratricopeptide repeat domain"/>
    <property type="match status" value="3"/>
</dbReference>
<dbReference type="NCBIfam" id="TIGR00756">
    <property type="entry name" value="PPR"/>
    <property type="match status" value="2"/>
</dbReference>
<evidence type="ECO:0000256" key="2">
    <source>
        <dbReference type="ARBA" id="ARBA00022737"/>
    </source>
</evidence>
<proteinExistence type="inferred from homology"/>
<evidence type="ECO:0000256" key="1">
    <source>
        <dbReference type="ARBA" id="ARBA00007626"/>
    </source>
</evidence>
<protein>
    <submittedName>
        <fullName evidence="4">Pentatricopeptide repeat-containing protein At1g02370</fullName>
    </submittedName>
</protein>
<dbReference type="Pfam" id="PF13041">
    <property type="entry name" value="PPR_2"/>
    <property type="match status" value="1"/>
</dbReference>
<dbReference type="GO" id="GO:0003729">
    <property type="term" value="F:mRNA binding"/>
    <property type="evidence" value="ECO:0007669"/>
    <property type="project" value="UniProtKB-ARBA"/>
</dbReference>
<accession>A0A2P2Q3H5</accession>
<dbReference type="AlphaFoldDB" id="A0A2P2Q3H5"/>
<dbReference type="EMBL" id="GGEC01081041">
    <property type="protein sequence ID" value="MBX61525.1"/>
    <property type="molecule type" value="Transcribed_RNA"/>
</dbReference>
<dbReference type="InterPro" id="IPR002885">
    <property type="entry name" value="PPR_rpt"/>
</dbReference>
<evidence type="ECO:0000313" key="4">
    <source>
        <dbReference type="EMBL" id="MBX61525.1"/>
    </source>
</evidence>
<sequence>MSFRQRVMSLKSRHRRWLSTATEPLSRSQIASLLLHKLAGFGDKDASKVAETLDEWVKEGKPLKRSQLLKCVAQLRKFKKYGHALQVHEWLEKSWNDMSRGDFAVRIDLLCKNEGVAAAEKYFNSLMESEKSDKTYGALLCSYCKEGMVDKATELFETMKVRNVASTTINYNILMSLYMKVDLPEKVILLAGEMRMKHITPNSYTLNYLVNSYAALANFEAAEVFLGKLIVNGIKLDWSILGNLASIYVEAGLTHKAHAVLQEIEVVADAHDCEAFHSLIILYGRLHDLPSVIRVWESLKLRRQKLNNVSYLTMLSTLSKLNAMDILEKCFIEWELCCSQSDIRVANVVLESYLKENMIEKAMLLSERMLGRGVDPNLRTLDLFVNLYLKLHQIDLALKYLETGASKLNSKKDRWFPKEETLSKLLKYLEEKKDVDRAEKLCQIMGKLNRVDCNVYNSLLLTYVAAGKVDDHLCQKLKEDRTEISPESTALLTTVCNQVGTTRLDRFLSELVFRESELVRQARLNAL</sequence>
<dbReference type="SUPFAM" id="SSF48452">
    <property type="entry name" value="TPR-like"/>
    <property type="match status" value="1"/>
</dbReference>
<dbReference type="PROSITE" id="PS51375">
    <property type="entry name" value="PPR"/>
    <property type="match status" value="2"/>
</dbReference>
<dbReference type="Pfam" id="PF01535">
    <property type="entry name" value="PPR"/>
    <property type="match status" value="1"/>
</dbReference>
<name>A0A2P2Q3H5_RHIMU</name>
<organism evidence="4">
    <name type="scientific">Rhizophora mucronata</name>
    <name type="common">Asiatic mangrove</name>
    <dbReference type="NCBI Taxonomy" id="61149"/>
    <lineage>
        <taxon>Eukaryota</taxon>
        <taxon>Viridiplantae</taxon>
        <taxon>Streptophyta</taxon>
        <taxon>Embryophyta</taxon>
        <taxon>Tracheophyta</taxon>
        <taxon>Spermatophyta</taxon>
        <taxon>Magnoliopsida</taxon>
        <taxon>eudicotyledons</taxon>
        <taxon>Gunneridae</taxon>
        <taxon>Pentapetalae</taxon>
        <taxon>rosids</taxon>
        <taxon>fabids</taxon>
        <taxon>Malpighiales</taxon>
        <taxon>Rhizophoraceae</taxon>
        <taxon>Rhizophora</taxon>
    </lineage>
</organism>
<dbReference type="InterPro" id="IPR011990">
    <property type="entry name" value="TPR-like_helical_dom_sf"/>
</dbReference>
<comment type="similarity">
    <text evidence="1">Belongs to the PPR family. P subfamily.</text>
</comment>
<dbReference type="PANTHER" id="PTHR45717">
    <property type="entry name" value="OS12G0527900 PROTEIN"/>
    <property type="match status" value="1"/>
</dbReference>
<dbReference type="Pfam" id="PF12854">
    <property type="entry name" value="PPR_1"/>
    <property type="match status" value="1"/>
</dbReference>